<dbReference type="EMBL" id="JAWMWH010000001">
    <property type="protein sequence ID" value="MEJ6399957.1"/>
    <property type="molecule type" value="Genomic_DNA"/>
</dbReference>
<protein>
    <submittedName>
        <fullName evidence="1">Uncharacterized protein</fullName>
    </submittedName>
</protein>
<accession>A0ABU8SL59</accession>
<dbReference type="Proteomes" id="UP001370590">
    <property type="component" value="Unassembled WGS sequence"/>
</dbReference>
<evidence type="ECO:0000313" key="1">
    <source>
        <dbReference type="EMBL" id="MEJ6399957.1"/>
    </source>
</evidence>
<sequence length="103" mass="11655">MNSEKKTQSNELKLTKEINERKLDALEKGLSSSLSAVNFIRDYISVLNLKYNNKNDPESLTEVMALLFSGGALMHIDSMLDDMRLSIDDALVEMIESRDTDNK</sequence>
<evidence type="ECO:0000313" key="2">
    <source>
        <dbReference type="Proteomes" id="UP001370590"/>
    </source>
</evidence>
<keyword evidence="2" id="KW-1185">Reference proteome</keyword>
<proteinExistence type="predicted"/>
<gene>
    <name evidence="1" type="ORF">R4146_02015</name>
</gene>
<name>A0ABU8SL59_9LACO</name>
<organism evidence="1 2">
    <name type="scientific">Nicoliella lavandulae</name>
    <dbReference type="NCBI Taxonomy" id="3082954"/>
    <lineage>
        <taxon>Bacteria</taxon>
        <taxon>Bacillati</taxon>
        <taxon>Bacillota</taxon>
        <taxon>Bacilli</taxon>
        <taxon>Lactobacillales</taxon>
        <taxon>Lactobacillaceae</taxon>
        <taxon>Nicoliella</taxon>
    </lineage>
</organism>
<dbReference type="RefSeq" id="WP_339959787.1">
    <property type="nucleotide sequence ID" value="NZ_JAWMWH010000001.1"/>
</dbReference>
<reference evidence="1 2" key="1">
    <citation type="submission" date="2023-10" db="EMBL/GenBank/DDBJ databases">
        <title>Nicoliella lavandulae sp. nov. isolated from Lavandula angustifolia flowers.</title>
        <authorList>
            <person name="Alcantara C."/>
            <person name="Zuniga M."/>
            <person name="Landete J.M."/>
            <person name="Monedero V."/>
        </authorList>
    </citation>
    <scope>NUCLEOTIDE SEQUENCE [LARGE SCALE GENOMIC DNA]</scope>
    <source>
        <strain evidence="1 2">Es01</strain>
    </source>
</reference>
<comment type="caution">
    <text evidence="1">The sequence shown here is derived from an EMBL/GenBank/DDBJ whole genome shotgun (WGS) entry which is preliminary data.</text>
</comment>